<sequence>MVGSLFRPIHFLFNISPLIHFSLSFSLIPLHALTPRCLLRHLGFACHFLLDSDSLNSDELEMEHDFSRPVSENHFIPIINRTIYPARKINTGNSFHRKYSFDRKWRHKGNFIKRITLALSKQGWDLNFHAFFSIDQDSWYFTRMLNDLFDESLDGALVYYLFRMLHRYDDKSENKLNIYCTMVHIAISGNMNHVAMDLLCRIVRSNDPFEDGLNMIFHALWQTRRNAGELETAYSMLVICFAEQGMLDMSVKLMTRMEKFGFYPSNGVYIAVGFLLKSRFTNKFESDRHLFVEMENLGARLIGLTVSLFIREFVSFGCLESACKLLYDTPTFGGKADNVAYTIVIDAFCKRGFLKEATSLLFKMVQMGLSLDSTLIASLVHGYCKIGKMEAALILLNISACVPDSYVYNSFIFTWCQNGDVESAHALLNMMFELDVAPDCVNYTTLIKGYCKLYRINHAMKTFAQMTKRGVEPTIVTYTVLVDGHCKIDDIQGAEFVFNALERDGLQADVATYNTLINGYSKKGHMHKAYELVDLMKKAGVSPDSVTYNMIMHGLIKRGFSIKTIFNELVRRGYSPDEVYSSDKFTCTNIVHGYSKEGRLEEAYLIWCSMSKRGMTPDVVTCSALLNGFCKMRRMQDADVLFHKMLDAGLKPDLILYNTLIRGFCNVGDICKACQFLVMMKASGIFPNDITKYALIIGLEKKGVETTQESATMLIQQLFLME</sequence>
<dbReference type="InterPro" id="IPR002885">
    <property type="entry name" value="PPR_rpt"/>
</dbReference>
<gene>
    <name evidence="4" type="ORF">MA16_Dca021714</name>
</gene>
<dbReference type="Gene3D" id="1.25.40.10">
    <property type="entry name" value="Tetratricopeptide repeat domain"/>
    <property type="match status" value="4"/>
</dbReference>
<feature type="repeat" description="PPR" evidence="3">
    <location>
        <begin position="653"/>
        <end position="687"/>
    </location>
</feature>
<evidence type="ECO:0000256" key="1">
    <source>
        <dbReference type="ARBA" id="ARBA00007626"/>
    </source>
</evidence>
<reference evidence="4 5" key="1">
    <citation type="journal article" date="2016" name="Sci. Rep.">
        <title>The Dendrobium catenatum Lindl. genome sequence provides insights into polysaccharide synthase, floral development and adaptive evolution.</title>
        <authorList>
            <person name="Zhang G.Q."/>
            <person name="Xu Q."/>
            <person name="Bian C."/>
            <person name="Tsai W.C."/>
            <person name="Yeh C.M."/>
            <person name="Liu K.W."/>
            <person name="Yoshida K."/>
            <person name="Zhang L.S."/>
            <person name="Chang S.B."/>
            <person name="Chen F."/>
            <person name="Shi Y."/>
            <person name="Su Y.Y."/>
            <person name="Zhang Y.Q."/>
            <person name="Chen L.J."/>
            <person name="Yin Y."/>
            <person name="Lin M."/>
            <person name="Huang H."/>
            <person name="Deng H."/>
            <person name="Wang Z.W."/>
            <person name="Zhu S.L."/>
            <person name="Zhao X."/>
            <person name="Deng C."/>
            <person name="Niu S.C."/>
            <person name="Huang J."/>
            <person name="Wang M."/>
            <person name="Liu G.H."/>
            <person name="Yang H.J."/>
            <person name="Xiao X.J."/>
            <person name="Hsiao Y.Y."/>
            <person name="Wu W.L."/>
            <person name="Chen Y.Y."/>
            <person name="Mitsuda N."/>
            <person name="Ohme-Takagi M."/>
            <person name="Luo Y.B."/>
            <person name="Van de Peer Y."/>
            <person name="Liu Z.J."/>
        </authorList>
    </citation>
    <scope>NUCLEOTIDE SEQUENCE [LARGE SCALE GENOMIC DNA]</scope>
    <source>
        <tissue evidence="4">The whole plant</tissue>
    </source>
</reference>
<dbReference type="Proteomes" id="UP000233837">
    <property type="component" value="Unassembled WGS sequence"/>
</dbReference>
<accession>A0A2I0WWQ3</accession>
<dbReference type="EMBL" id="KZ502378">
    <property type="protein sequence ID" value="PKU80087.1"/>
    <property type="molecule type" value="Genomic_DNA"/>
</dbReference>
<feature type="repeat" description="PPR" evidence="3">
    <location>
        <begin position="230"/>
        <end position="264"/>
    </location>
</feature>
<feature type="repeat" description="PPR" evidence="3">
    <location>
        <begin position="509"/>
        <end position="543"/>
    </location>
</feature>
<dbReference type="Pfam" id="PF12854">
    <property type="entry name" value="PPR_1"/>
    <property type="match status" value="1"/>
</dbReference>
<reference evidence="4 5" key="2">
    <citation type="journal article" date="2017" name="Nature">
        <title>The Apostasia genome and the evolution of orchids.</title>
        <authorList>
            <person name="Zhang G.Q."/>
            <person name="Liu K.W."/>
            <person name="Li Z."/>
            <person name="Lohaus R."/>
            <person name="Hsiao Y.Y."/>
            <person name="Niu S.C."/>
            <person name="Wang J.Y."/>
            <person name="Lin Y.C."/>
            <person name="Xu Q."/>
            <person name="Chen L.J."/>
            <person name="Yoshida K."/>
            <person name="Fujiwara S."/>
            <person name="Wang Z.W."/>
            <person name="Zhang Y.Q."/>
            <person name="Mitsuda N."/>
            <person name="Wang M."/>
            <person name="Liu G.H."/>
            <person name="Pecoraro L."/>
            <person name="Huang H.X."/>
            <person name="Xiao X.J."/>
            <person name="Lin M."/>
            <person name="Wu X.Y."/>
            <person name="Wu W.L."/>
            <person name="Chen Y.Y."/>
            <person name="Chang S.B."/>
            <person name="Sakamoto S."/>
            <person name="Ohme-Takagi M."/>
            <person name="Yagi M."/>
            <person name="Zeng S.J."/>
            <person name="Shen C.Y."/>
            <person name="Yeh C.M."/>
            <person name="Luo Y.B."/>
            <person name="Tsai W.C."/>
            <person name="Van de Peer Y."/>
            <person name="Liu Z.J."/>
        </authorList>
    </citation>
    <scope>NUCLEOTIDE SEQUENCE [LARGE SCALE GENOMIC DNA]</scope>
    <source>
        <tissue evidence="4">The whole plant</tissue>
    </source>
</reference>
<feature type="repeat" description="PPR" evidence="3">
    <location>
        <begin position="583"/>
        <end position="617"/>
    </location>
</feature>
<feature type="repeat" description="PPR" evidence="3">
    <location>
        <begin position="337"/>
        <end position="371"/>
    </location>
</feature>
<comment type="similarity">
    <text evidence="1">Belongs to the PPR family. P subfamily.</text>
</comment>
<protein>
    <submittedName>
        <fullName evidence="4">Pentatricopeptide repeat-containing protein</fullName>
    </submittedName>
</protein>
<organism evidence="4 5">
    <name type="scientific">Dendrobium catenatum</name>
    <dbReference type="NCBI Taxonomy" id="906689"/>
    <lineage>
        <taxon>Eukaryota</taxon>
        <taxon>Viridiplantae</taxon>
        <taxon>Streptophyta</taxon>
        <taxon>Embryophyta</taxon>
        <taxon>Tracheophyta</taxon>
        <taxon>Spermatophyta</taxon>
        <taxon>Magnoliopsida</taxon>
        <taxon>Liliopsida</taxon>
        <taxon>Asparagales</taxon>
        <taxon>Orchidaceae</taxon>
        <taxon>Epidendroideae</taxon>
        <taxon>Malaxideae</taxon>
        <taxon>Dendrobiinae</taxon>
        <taxon>Dendrobium</taxon>
    </lineage>
</organism>
<dbReference type="PANTHER" id="PTHR47939">
    <property type="entry name" value="MEMBRANE-ASSOCIATED SALT-INDUCIBLE PROTEIN-LIKE"/>
    <property type="match status" value="1"/>
</dbReference>
<evidence type="ECO:0000313" key="5">
    <source>
        <dbReference type="Proteomes" id="UP000233837"/>
    </source>
</evidence>
<feature type="repeat" description="PPR" evidence="3">
    <location>
        <begin position="439"/>
        <end position="473"/>
    </location>
</feature>
<dbReference type="Pfam" id="PF13041">
    <property type="entry name" value="PPR_2"/>
    <property type="match status" value="4"/>
</dbReference>
<dbReference type="SUPFAM" id="SSF81901">
    <property type="entry name" value="HCP-like"/>
    <property type="match status" value="1"/>
</dbReference>
<name>A0A2I0WWQ3_9ASPA</name>
<evidence type="ECO:0000256" key="2">
    <source>
        <dbReference type="ARBA" id="ARBA00022737"/>
    </source>
</evidence>
<dbReference type="InterPro" id="IPR050667">
    <property type="entry name" value="PPR-containing_protein"/>
</dbReference>
<dbReference type="NCBIfam" id="TIGR00756">
    <property type="entry name" value="PPR"/>
    <property type="match status" value="9"/>
</dbReference>
<dbReference type="Pfam" id="PF01535">
    <property type="entry name" value="PPR"/>
    <property type="match status" value="3"/>
</dbReference>
<dbReference type="AlphaFoldDB" id="A0A2I0WWQ3"/>
<dbReference type="InterPro" id="IPR011990">
    <property type="entry name" value="TPR-like_helical_dom_sf"/>
</dbReference>
<feature type="repeat" description="PPR" evidence="3">
    <location>
        <begin position="618"/>
        <end position="652"/>
    </location>
</feature>
<dbReference type="PANTHER" id="PTHR47939:SF13">
    <property type="entry name" value="OS03G0201400 PROTEIN"/>
    <property type="match status" value="1"/>
</dbReference>
<feature type="repeat" description="PPR" evidence="3">
    <location>
        <begin position="404"/>
        <end position="438"/>
    </location>
</feature>
<dbReference type="OrthoDB" id="185373at2759"/>
<evidence type="ECO:0000256" key="3">
    <source>
        <dbReference type="PROSITE-ProRule" id="PRU00708"/>
    </source>
</evidence>
<proteinExistence type="inferred from homology"/>
<dbReference type="PROSITE" id="PS51375">
    <property type="entry name" value="PPR"/>
    <property type="match status" value="9"/>
</dbReference>
<keyword evidence="2" id="KW-0677">Repeat</keyword>
<keyword evidence="5" id="KW-1185">Reference proteome</keyword>
<feature type="repeat" description="PPR" evidence="3">
    <location>
        <begin position="474"/>
        <end position="508"/>
    </location>
</feature>
<evidence type="ECO:0000313" key="4">
    <source>
        <dbReference type="EMBL" id="PKU80087.1"/>
    </source>
</evidence>